<feature type="domain" description="Alginate export" evidence="2">
    <location>
        <begin position="77"/>
        <end position="463"/>
    </location>
</feature>
<evidence type="ECO:0000313" key="3">
    <source>
        <dbReference type="EMBL" id="GGM16347.1"/>
    </source>
</evidence>
<dbReference type="EMBL" id="BMNW01000006">
    <property type="protein sequence ID" value="GGM16347.1"/>
    <property type="molecule type" value="Genomic_DNA"/>
</dbReference>
<dbReference type="RefSeq" id="WP_188866855.1">
    <property type="nucleotide sequence ID" value="NZ_BMNW01000006.1"/>
</dbReference>
<reference evidence="4" key="1">
    <citation type="journal article" date="2019" name="Int. J. Syst. Evol. Microbiol.">
        <title>The Global Catalogue of Microorganisms (GCM) 10K type strain sequencing project: providing services to taxonomists for standard genome sequencing and annotation.</title>
        <authorList>
            <consortium name="The Broad Institute Genomics Platform"/>
            <consortium name="The Broad Institute Genome Sequencing Center for Infectious Disease"/>
            <person name="Wu L."/>
            <person name="Ma J."/>
        </authorList>
    </citation>
    <scope>NUCLEOTIDE SEQUENCE [LARGE SCALE GENOMIC DNA]</scope>
    <source>
        <strain evidence="4">JCM 13501</strain>
    </source>
</reference>
<feature type="chain" id="PRO_5045550307" evidence="1">
    <location>
        <begin position="28"/>
        <end position="470"/>
    </location>
</feature>
<keyword evidence="4" id="KW-1185">Reference proteome</keyword>
<keyword evidence="1" id="KW-0732">Signal</keyword>
<accession>A0ABQ2GXA9</accession>
<gene>
    <name evidence="3" type="ORF">GCM10009425_29110</name>
</gene>
<comment type="caution">
    <text evidence="3">The sequence shown here is derived from an EMBL/GenBank/DDBJ whole genome shotgun (WGS) entry which is preliminary data.</text>
</comment>
<dbReference type="Proteomes" id="UP000616499">
    <property type="component" value="Unassembled WGS sequence"/>
</dbReference>
<feature type="signal peptide" evidence="1">
    <location>
        <begin position="1"/>
        <end position="27"/>
    </location>
</feature>
<protein>
    <submittedName>
        <fullName evidence="3">Alginate export family protein</fullName>
    </submittedName>
</protein>
<proteinExistence type="predicted"/>
<name>A0ABQ2GXA9_9PSED</name>
<dbReference type="InterPro" id="IPR025388">
    <property type="entry name" value="Alginate_export_dom"/>
</dbReference>
<dbReference type="Pfam" id="PF13372">
    <property type="entry name" value="Alginate_exp"/>
    <property type="match status" value="1"/>
</dbReference>
<evidence type="ECO:0000313" key="4">
    <source>
        <dbReference type="Proteomes" id="UP000616499"/>
    </source>
</evidence>
<evidence type="ECO:0000259" key="2">
    <source>
        <dbReference type="Pfam" id="PF13372"/>
    </source>
</evidence>
<organism evidence="3 4">
    <name type="scientific">Pseudomonas asuensis</name>
    <dbReference type="NCBI Taxonomy" id="1825787"/>
    <lineage>
        <taxon>Bacteria</taxon>
        <taxon>Pseudomonadati</taxon>
        <taxon>Pseudomonadota</taxon>
        <taxon>Gammaproteobacteria</taxon>
        <taxon>Pseudomonadales</taxon>
        <taxon>Pseudomonadaceae</taxon>
        <taxon>Pseudomonas</taxon>
    </lineage>
</organism>
<evidence type="ECO:0000256" key="1">
    <source>
        <dbReference type="SAM" id="SignalP"/>
    </source>
</evidence>
<sequence length="470" mass="52795">MRQRPACRTYAWALVLAWPLGILSSHAAESATASERPALKTNRWQEDWSALSNPDLRTAPLDGLKYISLSSDNLQSYLSLGATLRERYEINDASGFGTRGQRDTWLIQRLQVHADLHINEHWRMFTQLEDARAFNKKTVGGADQNHLDLRLAFVEYTDQFGENIFKARAGRQDFAFDLQRFISSREGPNVRQSFDAVWADWETPQWRFIGIASHPVQYQDQRHFDDKSNADVAFHMIRAERLVGGSNELSAYYGLYEERDAAYLDATGDEHRNIFDARLGGNAQGYDWDLEGMLQRGSVGSKNIKAWAAGSRLGYTWKDAAWSPRLGLQLDAASGDRQAGNGTLGTFNPLFPNGYYFSLSGYTGYSNLYHVKPSLTVKPLVGLSVMGAVGLLWRQTINDAVYTQPNLPVAGTAGQGSRWTGYYNQLRADYALTRNISTAVEAVHYEVGQSLRNAGGHDSNYLGIETKFMW</sequence>